<dbReference type="InterPro" id="IPR001610">
    <property type="entry name" value="PAC"/>
</dbReference>
<dbReference type="EMBL" id="JAJCIS010000018">
    <property type="protein sequence ID" value="MCB7389084.1"/>
    <property type="molecule type" value="Genomic_DNA"/>
</dbReference>
<name>A0ABS8DL03_9FIRM</name>
<feature type="domain" description="PAC" evidence="2">
    <location>
        <begin position="88"/>
        <end position="139"/>
    </location>
</feature>
<dbReference type="Pfam" id="PF00990">
    <property type="entry name" value="GGDEF"/>
    <property type="match status" value="1"/>
</dbReference>
<keyword evidence="4" id="KW-0548">Nucleotidyltransferase</keyword>
<feature type="domain" description="GGDEF" evidence="3">
    <location>
        <begin position="302"/>
        <end position="435"/>
    </location>
</feature>
<dbReference type="SUPFAM" id="SSF55781">
    <property type="entry name" value="GAF domain-like"/>
    <property type="match status" value="1"/>
</dbReference>
<accession>A0ABS8DL03</accession>
<dbReference type="GO" id="GO:0052621">
    <property type="term" value="F:diguanylate cyclase activity"/>
    <property type="evidence" value="ECO:0007669"/>
    <property type="project" value="UniProtKB-EC"/>
</dbReference>
<dbReference type="SMART" id="SM00091">
    <property type="entry name" value="PAS"/>
    <property type="match status" value="2"/>
</dbReference>
<dbReference type="InterPro" id="IPR043128">
    <property type="entry name" value="Rev_trsase/Diguanyl_cyclase"/>
</dbReference>
<dbReference type="PANTHER" id="PTHR44757:SF2">
    <property type="entry name" value="BIOFILM ARCHITECTURE MAINTENANCE PROTEIN MBAA"/>
    <property type="match status" value="1"/>
</dbReference>
<dbReference type="PROSITE" id="PS50112">
    <property type="entry name" value="PAS"/>
    <property type="match status" value="1"/>
</dbReference>
<dbReference type="InterPro" id="IPR029016">
    <property type="entry name" value="GAF-like_dom_sf"/>
</dbReference>
<dbReference type="RefSeq" id="WP_227183834.1">
    <property type="nucleotide sequence ID" value="NZ_JAJCIQ010000018.1"/>
</dbReference>
<evidence type="ECO:0000313" key="4">
    <source>
        <dbReference type="EMBL" id="MCB7389084.1"/>
    </source>
</evidence>
<evidence type="ECO:0000259" key="1">
    <source>
        <dbReference type="PROSITE" id="PS50112"/>
    </source>
</evidence>
<dbReference type="Gene3D" id="3.30.450.40">
    <property type="match status" value="1"/>
</dbReference>
<dbReference type="Gene3D" id="3.30.450.20">
    <property type="entry name" value="PAS domain"/>
    <property type="match status" value="2"/>
</dbReference>
<evidence type="ECO:0000313" key="5">
    <source>
        <dbReference type="Proteomes" id="UP001299546"/>
    </source>
</evidence>
<dbReference type="PANTHER" id="PTHR44757">
    <property type="entry name" value="DIGUANYLATE CYCLASE DGCP"/>
    <property type="match status" value="1"/>
</dbReference>
<dbReference type="InterPro" id="IPR000014">
    <property type="entry name" value="PAS"/>
</dbReference>
<dbReference type="SMART" id="SM00086">
    <property type="entry name" value="PAC"/>
    <property type="match status" value="2"/>
</dbReference>
<dbReference type="InterPro" id="IPR000160">
    <property type="entry name" value="GGDEF_dom"/>
</dbReference>
<dbReference type="InterPro" id="IPR000700">
    <property type="entry name" value="PAS-assoc_C"/>
</dbReference>
<dbReference type="NCBIfam" id="TIGR00254">
    <property type="entry name" value="GGDEF"/>
    <property type="match status" value="1"/>
</dbReference>
<dbReference type="SMART" id="SM00267">
    <property type="entry name" value="GGDEF"/>
    <property type="match status" value="1"/>
</dbReference>
<dbReference type="PROSITE" id="PS50887">
    <property type="entry name" value="GGDEF"/>
    <property type="match status" value="1"/>
</dbReference>
<dbReference type="EC" id="2.7.7.65" evidence="4"/>
<dbReference type="SUPFAM" id="SSF55785">
    <property type="entry name" value="PYP-like sensor domain (PAS domain)"/>
    <property type="match status" value="2"/>
</dbReference>
<comment type="caution">
    <text evidence="4">The sequence shown here is derived from an EMBL/GenBank/DDBJ whole genome shotgun (WGS) entry which is preliminary data.</text>
</comment>
<dbReference type="InterPro" id="IPR029787">
    <property type="entry name" value="Nucleotide_cyclase"/>
</dbReference>
<dbReference type="InterPro" id="IPR052155">
    <property type="entry name" value="Biofilm_reg_signaling"/>
</dbReference>
<dbReference type="CDD" id="cd01949">
    <property type="entry name" value="GGDEF"/>
    <property type="match status" value="1"/>
</dbReference>
<keyword evidence="5" id="KW-1185">Reference proteome</keyword>
<evidence type="ECO:0000259" key="2">
    <source>
        <dbReference type="PROSITE" id="PS50113"/>
    </source>
</evidence>
<evidence type="ECO:0000259" key="3">
    <source>
        <dbReference type="PROSITE" id="PS50887"/>
    </source>
</evidence>
<reference evidence="4 5" key="1">
    <citation type="submission" date="2021-10" db="EMBL/GenBank/DDBJ databases">
        <title>Collection of gut derived symbiotic bacterial strains cultured from healthy donors.</title>
        <authorList>
            <person name="Lin H."/>
            <person name="Littmann E."/>
            <person name="Kohout C."/>
            <person name="Pamer E.G."/>
        </authorList>
    </citation>
    <scope>NUCLEOTIDE SEQUENCE [LARGE SCALE GENOMIC DNA]</scope>
    <source>
        <strain evidence="4 5">DFI.1.165</strain>
    </source>
</reference>
<dbReference type="Proteomes" id="UP001299546">
    <property type="component" value="Unassembled WGS sequence"/>
</dbReference>
<dbReference type="PROSITE" id="PS50113">
    <property type="entry name" value="PAC"/>
    <property type="match status" value="1"/>
</dbReference>
<dbReference type="InterPro" id="IPR035965">
    <property type="entry name" value="PAS-like_dom_sf"/>
</dbReference>
<proteinExistence type="predicted"/>
<dbReference type="Gene3D" id="3.30.70.270">
    <property type="match status" value="1"/>
</dbReference>
<dbReference type="CDD" id="cd00130">
    <property type="entry name" value="PAS"/>
    <property type="match status" value="2"/>
</dbReference>
<dbReference type="SUPFAM" id="SSF55073">
    <property type="entry name" value="Nucleotide cyclase"/>
    <property type="match status" value="1"/>
</dbReference>
<gene>
    <name evidence="4" type="ORF">LIZ65_17510</name>
</gene>
<protein>
    <submittedName>
        <fullName evidence="4">Diguanylate cyclase</fullName>
        <ecNumber evidence="4">2.7.7.65</ecNumber>
    </submittedName>
</protein>
<organism evidence="4 5">
    <name type="scientific">Bariatricus massiliensis</name>
    <dbReference type="NCBI Taxonomy" id="1745713"/>
    <lineage>
        <taxon>Bacteria</taxon>
        <taxon>Bacillati</taxon>
        <taxon>Bacillota</taxon>
        <taxon>Clostridia</taxon>
        <taxon>Lachnospirales</taxon>
        <taxon>Lachnospiraceae</taxon>
        <taxon>Bariatricus</taxon>
    </lineage>
</organism>
<sequence>MERILGLNHSDKNMQMLCDNIPGGIFKCLFDEELTLLEMSAGFLSMTGYSYEEVEHDLHNSLRSLIQPDDLAEALKTVREQLKHGNTKEIQYRLIHKDGHYINVIDKGTLLVDEKGRQAFYCIVIDITREKKIEEELRLSLERYQIIINQTNDVIFEWDFRNNAFLTSNTWEKKFGKNLPMPAKGFDNILLHPENSPINPNDFDEVKSCIRDIQARIPYIEKKLRLKDVSGRYIWCKMRLTQKFAPDGTPLKVIGALSDIDREFQKSQTLKRKAEQDALTGMYNKITSHSLIRSYLQDKPDEVSALMIIDIDNFKSINDTLGHLYGDAVLTELSRVMRRSFRDADILGRVGGDEFIVFLKGISSVDNARLNAEKVLRLFSELRSKGKIDTFISCSIGVALYPIDGEDFTTLYRSADHALYQAKKEGKNRYAIYGSQSLRHLYPKSSPQICSETEIETPADTTSEKAEILEYIFHVLYNTKNLKQGISAILEIVGRHFDVSRVYIFENSDNSLYCRNTFEWCNEGVESQLDALQTVSYEDDLGGNFLANFNEDNIFYCSDITKLPKLQYELLNKQDIKSLLQCAITDDGEMRGFVGFDECRQNRLWTKGQIDVLVLISEILSTFLLKRRASERYRRENDGLMSVLDNQNAWIYVIDPETMEIRFLNKKSRTSSSDVYTGRHCYEVFMNRSEPCVHCPAAHLTNKCTSHTVDLFNPRLKIWFSAEATTISWKGQRSILLTCHDISRYKI</sequence>
<dbReference type="Pfam" id="PF08447">
    <property type="entry name" value="PAS_3"/>
    <property type="match status" value="1"/>
</dbReference>
<keyword evidence="4" id="KW-0808">Transferase</keyword>
<dbReference type="NCBIfam" id="TIGR00229">
    <property type="entry name" value="sensory_box"/>
    <property type="match status" value="1"/>
</dbReference>
<feature type="domain" description="PAS" evidence="1">
    <location>
        <begin position="10"/>
        <end position="85"/>
    </location>
</feature>
<dbReference type="InterPro" id="IPR013655">
    <property type="entry name" value="PAS_fold_3"/>
</dbReference>